<dbReference type="Proteomes" id="UP001172054">
    <property type="component" value="Unassembled WGS sequence"/>
</dbReference>
<evidence type="ECO:0000259" key="13">
    <source>
        <dbReference type="Pfam" id="PF18075"/>
    </source>
</evidence>
<keyword evidence="7 11" id="KW-1133">Transmembrane helix</keyword>
<evidence type="ECO:0000313" key="14">
    <source>
        <dbReference type="EMBL" id="MDN7225678.1"/>
    </source>
</evidence>
<evidence type="ECO:0000256" key="7">
    <source>
        <dbReference type="ARBA" id="ARBA00022989"/>
    </source>
</evidence>
<evidence type="ECO:0000256" key="4">
    <source>
        <dbReference type="ARBA" id="ARBA00022475"/>
    </source>
</evidence>
<gene>
    <name evidence="14" type="ORF">QWY15_00105</name>
</gene>
<dbReference type="Gene3D" id="3.30.70.3040">
    <property type="match status" value="1"/>
</dbReference>
<evidence type="ECO:0000256" key="5">
    <source>
        <dbReference type="ARBA" id="ARBA00022618"/>
    </source>
</evidence>
<feature type="transmembrane region" description="Helical" evidence="11">
    <location>
        <begin position="21"/>
        <end position="44"/>
    </location>
</feature>
<name>A0ABT8MLC3_9BACL</name>
<feature type="domain" description="ABC3 transporter permease C-terminal" evidence="12">
    <location>
        <begin position="174"/>
        <end position="286"/>
    </location>
</feature>
<dbReference type="PANTHER" id="PTHR47755:SF1">
    <property type="entry name" value="CELL DIVISION PROTEIN FTSX"/>
    <property type="match status" value="1"/>
</dbReference>
<dbReference type="PANTHER" id="PTHR47755">
    <property type="entry name" value="CELL DIVISION PROTEIN FTSX"/>
    <property type="match status" value="1"/>
</dbReference>
<keyword evidence="5 10" id="KW-0132">Cell division</keyword>
<evidence type="ECO:0000256" key="10">
    <source>
        <dbReference type="PIRNR" id="PIRNR003097"/>
    </source>
</evidence>
<evidence type="ECO:0000256" key="6">
    <source>
        <dbReference type="ARBA" id="ARBA00022692"/>
    </source>
</evidence>
<dbReference type="EMBL" id="JAUJWW010000001">
    <property type="protein sequence ID" value="MDN7225678.1"/>
    <property type="molecule type" value="Genomic_DNA"/>
</dbReference>
<dbReference type="InterPro" id="IPR040690">
    <property type="entry name" value="FtsX_ECD"/>
</dbReference>
<evidence type="ECO:0000256" key="1">
    <source>
        <dbReference type="ARBA" id="ARBA00004651"/>
    </source>
</evidence>
<evidence type="ECO:0000259" key="12">
    <source>
        <dbReference type="Pfam" id="PF02687"/>
    </source>
</evidence>
<comment type="subcellular location">
    <subcellularLocation>
        <location evidence="1">Cell membrane</location>
        <topology evidence="1">Multi-pass membrane protein</topology>
    </subcellularLocation>
</comment>
<dbReference type="RefSeq" id="WP_300980969.1">
    <property type="nucleotide sequence ID" value="NZ_CP129238.1"/>
</dbReference>
<evidence type="ECO:0000256" key="2">
    <source>
        <dbReference type="ARBA" id="ARBA00007379"/>
    </source>
</evidence>
<feature type="transmembrane region" description="Helical" evidence="11">
    <location>
        <begin position="173"/>
        <end position="193"/>
    </location>
</feature>
<feature type="transmembrane region" description="Helical" evidence="11">
    <location>
        <begin position="261"/>
        <end position="279"/>
    </location>
</feature>
<keyword evidence="6 11" id="KW-0812">Transmembrane</keyword>
<feature type="domain" description="FtsX extracellular" evidence="13">
    <location>
        <begin position="60"/>
        <end position="148"/>
    </location>
</feature>
<dbReference type="Pfam" id="PF02687">
    <property type="entry name" value="FtsX"/>
    <property type="match status" value="1"/>
</dbReference>
<dbReference type="Pfam" id="PF18075">
    <property type="entry name" value="FtsX_ECD"/>
    <property type="match status" value="1"/>
</dbReference>
<evidence type="ECO:0000256" key="3">
    <source>
        <dbReference type="ARBA" id="ARBA00021907"/>
    </source>
</evidence>
<dbReference type="InterPro" id="IPR004513">
    <property type="entry name" value="FtsX"/>
</dbReference>
<keyword evidence="8 10" id="KW-0472">Membrane</keyword>
<evidence type="ECO:0000256" key="11">
    <source>
        <dbReference type="SAM" id="Phobius"/>
    </source>
</evidence>
<proteinExistence type="inferred from homology"/>
<organism evidence="14 15">
    <name type="scientific">Planococcus liqunii</name>
    <dbReference type="NCBI Taxonomy" id="3058394"/>
    <lineage>
        <taxon>Bacteria</taxon>
        <taxon>Bacillati</taxon>
        <taxon>Bacillota</taxon>
        <taxon>Bacilli</taxon>
        <taxon>Bacillales</taxon>
        <taxon>Caryophanaceae</taxon>
        <taxon>Planococcus</taxon>
    </lineage>
</organism>
<sequence>MNRHLVDYMMQDSWQGLKRNPLSTFASIFFIALALLLIGILLSVRLVAVEAIDYVESQLTMKVYINEALNAEEVAAILAEKEYVEKARVENGNENLEKLAGFFNGKEHLMDAFRNGAMQDAVKLQVADKTELADIAKELEAINGIDQVVYPQQMAILLDSWITNLERYGTASAAALVGIAFLMVYFTFHLALYKRQQELAVKLFVGMSPKAVRAQFLIEAALFSLIGAAIAILLTVCFQVAVLVPFLDKLPFLGRLEGSDIAAVVVLQLLLALVIGLAASRLSTRKGIADG</sequence>
<keyword evidence="4 10" id="KW-1003">Cell membrane</keyword>
<evidence type="ECO:0000313" key="15">
    <source>
        <dbReference type="Proteomes" id="UP001172054"/>
    </source>
</evidence>
<dbReference type="InterPro" id="IPR003838">
    <property type="entry name" value="ABC3_permease_C"/>
</dbReference>
<evidence type="ECO:0000256" key="9">
    <source>
        <dbReference type="ARBA" id="ARBA00023306"/>
    </source>
</evidence>
<keyword evidence="15" id="KW-1185">Reference proteome</keyword>
<keyword evidence="9 10" id="KW-0131">Cell cycle</keyword>
<protein>
    <recommendedName>
        <fullName evidence="3 10">Cell division protein FtsX</fullName>
    </recommendedName>
</protein>
<accession>A0ABT8MLC3</accession>
<feature type="transmembrane region" description="Helical" evidence="11">
    <location>
        <begin position="214"/>
        <end position="241"/>
    </location>
</feature>
<comment type="function">
    <text evidence="10">Part of the ABC transporter FtsEX involved in asymmetric cellular division facilitating the initiation of sporulation.</text>
</comment>
<comment type="similarity">
    <text evidence="2 10">Belongs to the ABC-4 integral membrane protein family. FtsX subfamily.</text>
</comment>
<reference evidence="14 15" key="1">
    <citation type="submission" date="2023-06" db="EMBL/GenBank/DDBJ databases">
        <title>Novel species in genus Planococcus.</title>
        <authorList>
            <person name="Ning S."/>
        </authorList>
    </citation>
    <scope>NUCLEOTIDE SEQUENCE [LARGE SCALE GENOMIC DNA]</scope>
    <source>
        <strain evidence="14 15">N064</strain>
    </source>
</reference>
<dbReference type="PIRSF" id="PIRSF003097">
    <property type="entry name" value="FtsX"/>
    <property type="match status" value="1"/>
</dbReference>
<evidence type="ECO:0000256" key="8">
    <source>
        <dbReference type="ARBA" id="ARBA00023136"/>
    </source>
</evidence>
<comment type="caution">
    <text evidence="14">The sequence shown here is derived from an EMBL/GenBank/DDBJ whole genome shotgun (WGS) entry which is preliminary data.</text>
</comment>